<proteinExistence type="predicted"/>
<reference evidence="3" key="1">
    <citation type="submission" date="2018-07" db="EMBL/GenBank/DDBJ databases">
        <authorList>
            <person name="Quirk P.G."/>
            <person name="Krulwich T.A."/>
        </authorList>
    </citation>
    <scope>NUCLEOTIDE SEQUENCE</scope>
</reference>
<feature type="transmembrane region" description="Helical" evidence="2">
    <location>
        <begin position="178"/>
        <end position="201"/>
    </location>
</feature>
<evidence type="ECO:0000256" key="1">
    <source>
        <dbReference type="SAM" id="MobiDB-lite"/>
    </source>
</evidence>
<gene>
    <name evidence="3" type="ORF">DF3PB_40035</name>
</gene>
<keyword evidence="2" id="KW-0472">Membrane</keyword>
<dbReference type="EMBL" id="UIDG01000334">
    <property type="protein sequence ID" value="SUS07238.1"/>
    <property type="molecule type" value="Genomic_DNA"/>
</dbReference>
<accession>A0A380TGF8</accession>
<name>A0A380TGF8_9ZZZZ</name>
<feature type="transmembrane region" description="Helical" evidence="2">
    <location>
        <begin position="221"/>
        <end position="245"/>
    </location>
</feature>
<feature type="compositionally biased region" description="Polar residues" evidence="1">
    <location>
        <begin position="348"/>
        <end position="360"/>
    </location>
</feature>
<feature type="transmembrane region" description="Helical" evidence="2">
    <location>
        <begin position="121"/>
        <end position="140"/>
    </location>
</feature>
<feature type="region of interest" description="Disordered" evidence="1">
    <location>
        <begin position="340"/>
        <end position="398"/>
    </location>
</feature>
<evidence type="ECO:0000313" key="3">
    <source>
        <dbReference type="EMBL" id="SUS07238.1"/>
    </source>
</evidence>
<protein>
    <submittedName>
        <fullName evidence="3">Uncharacterized protein</fullName>
    </submittedName>
</protein>
<organism evidence="3">
    <name type="scientific">metagenome</name>
    <dbReference type="NCBI Taxonomy" id="256318"/>
    <lineage>
        <taxon>unclassified sequences</taxon>
        <taxon>metagenomes</taxon>
    </lineage>
</organism>
<sequence length="398" mass="41138">MMMLATILPPSYFDGLSSLWGGCAYIGSAIVAIGLVFSTVRGRPDAGEFIWLLAKVFLIGVSTLFIREWLMRLSDIIFAFGAMMGVDPTAVDERFVTFIAGTKATEPDSSMWDIIWGTKSIGTAICYALLWLFGWMSWGVQYVVKLVGGVLLTAGWALSPIFLSFFMLKPMAGVAQKYVIGLAALVCWPFGWVIAAVVTNAMLEAAATASLVPVFVVGAPIAAPALTVLLIGSWMILSSALAPWISTKILLMSANPAVAFAQSVGGVAQAAFTGGVGAAVAAATGGAGAGGVIAAAAGGAAAAGTESTVRGGGSPRVTGTAVGGLSGFYAGSFMRRHAAAAEETASAQRQHAQATENFAEQFSAEANRRRAGRSGFGRQPHNEDPNQAAIDIDSHAKS</sequence>
<keyword evidence="2" id="KW-1133">Transmembrane helix</keyword>
<keyword evidence="2" id="KW-0812">Transmembrane</keyword>
<feature type="transmembrane region" description="Helical" evidence="2">
    <location>
        <begin position="49"/>
        <end position="66"/>
    </location>
</feature>
<feature type="transmembrane region" description="Helical" evidence="2">
    <location>
        <begin position="146"/>
        <end position="166"/>
    </location>
</feature>
<feature type="transmembrane region" description="Helical" evidence="2">
    <location>
        <begin position="12"/>
        <end position="37"/>
    </location>
</feature>
<dbReference type="AlphaFoldDB" id="A0A380TGF8"/>
<evidence type="ECO:0000256" key="2">
    <source>
        <dbReference type="SAM" id="Phobius"/>
    </source>
</evidence>